<keyword evidence="2" id="KW-0472">Membrane</keyword>
<dbReference type="Proteomes" id="UP001596058">
    <property type="component" value="Unassembled WGS sequence"/>
</dbReference>
<evidence type="ECO:0000313" key="3">
    <source>
        <dbReference type="EMBL" id="MFC5834638.1"/>
    </source>
</evidence>
<keyword evidence="2" id="KW-0812">Transmembrane</keyword>
<comment type="caution">
    <text evidence="3">The sequence shown here is derived from an EMBL/GenBank/DDBJ whole genome shotgun (WGS) entry which is preliminary data.</text>
</comment>
<protein>
    <submittedName>
        <fullName evidence="3">Uncharacterized protein</fullName>
    </submittedName>
</protein>
<evidence type="ECO:0000256" key="2">
    <source>
        <dbReference type="SAM" id="Phobius"/>
    </source>
</evidence>
<feature type="compositionally biased region" description="Polar residues" evidence="1">
    <location>
        <begin position="52"/>
        <end position="61"/>
    </location>
</feature>
<dbReference type="RefSeq" id="WP_379524052.1">
    <property type="nucleotide sequence ID" value="NZ_JBHSPA010000114.1"/>
</dbReference>
<organism evidence="3 4">
    <name type="scientific">Nonomuraea insulae</name>
    <dbReference type="NCBI Taxonomy" id="1616787"/>
    <lineage>
        <taxon>Bacteria</taxon>
        <taxon>Bacillati</taxon>
        <taxon>Actinomycetota</taxon>
        <taxon>Actinomycetes</taxon>
        <taxon>Streptosporangiales</taxon>
        <taxon>Streptosporangiaceae</taxon>
        <taxon>Nonomuraea</taxon>
    </lineage>
</organism>
<feature type="region of interest" description="Disordered" evidence="1">
    <location>
        <begin position="45"/>
        <end position="70"/>
    </location>
</feature>
<proteinExistence type="predicted"/>
<reference evidence="4" key="1">
    <citation type="journal article" date="2019" name="Int. J. Syst. Evol. Microbiol.">
        <title>The Global Catalogue of Microorganisms (GCM) 10K type strain sequencing project: providing services to taxonomists for standard genome sequencing and annotation.</title>
        <authorList>
            <consortium name="The Broad Institute Genomics Platform"/>
            <consortium name="The Broad Institute Genome Sequencing Center for Infectious Disease"/>
            <person name="Wu L."/>
            <person name="Ma J."/>
        </authorList>
    </citation>
    <scope>NUCLEOTIDE SEQUENCE [LARGE SCALE GENOMIC DNA]</scope>
    <source>
        <strain evidence="4">CCUG 53903</strain>
    </source>
</reference>
<gene>
    <name evidence="3" type="ORF">ACFPZ3_63270</name>
</gene>
<feature type="transmembrane region" description="Helical" evidence="2">
    <location>
        <begin position="6"/>
        <end position="22"/>
    </location>
</feature>
<keyword evidence="2" id="KW-1133">Transmembrane helix</keyword>
<sequence>MVTLIVALNIAVLIELMVLHVMSRRAIAKANQVLARHEAAVQRHPAVRQAESRTGITFKSINNRDPREVR</sequence>
<evidence type="ECO:0000256" key="1">
    <source>
        <dbReference type="SAM" id="MobiDB-lite"/>
    </source>
</evidence>
<keyword evidence="4" id="KW-1185">Reference proteome</keyword>
<evidence type="ECO:0000313" key="4">
    <source>
        <dbReference type="Proteomes" id="UP001596058"/>
    </source>
</evidence>
<name>A0ABW1DBT8_9ACTN</name>
<dbReference type="EMBL" id="JBHSPA010000114">
    <property type="protein sequence ID" value="MFC5834638.1"/>
    <property type="molecule type" value="Genomic_DNA"/>
</dbReference>
<accession>A0ABW1DBT8</accession>